<dbReference type="InterPro" id="IPR036388">
    <property type="entry name" value="WH-like_DNA-bd_sf"/>
</dbReference>
<protein>
    <submittedName>
        <fullName evidence="5">Winged helix family transcriptional regulator</fullName>
    </submittedName>
</protein>
<dbReference type="GO" id="GO:0003677">
    <property type="term" value="F:DNA binding"/>
    <property type="evidence" value="ECO:0007669"/>
    <property type="project" value="UniProtKB-UniRule"/>
</dbReference>
<dbReference type="Gene3D" id="1.10.10.10">
    <property type="entry name" value="Winged helix-like DNA-binding domain superfamily/Winged helix DNA-binding domain"/>
    <property type="match status" value="1"/>
</dbReference>
<sequence length="215" mass="22996">MAVQAHAPSPAAASDRRPGALLHRPGRKHSPRGLAIWVESSCADEAAMVHAAEVLLARVLRFVPEAEVHHWPASGTAQPDSSPGAGAGIDDESTGAEDTDLPPRSGSGPRTVSVDLATGTVHVDEWPVPLTGVEFRLLRYLVENCSRPIARSELQEFLESLDFPGCAPRSIDVYVARVRRKLGGARYTIATIRGGGYQFIPGPYAKVRGPAEYSI</sequence>
<evidence type="ECO:0000256" key="2">
    <source>
        <dbReference type="PROSITE-ProRule" id="PRU01091"/>
    </source>
</evidence>
<evidence type="ECO:0000256" key="3">
    <source>
        <dbReference type="SAM" id="MobiDB-lite"/>
    </source>
</evidence>
<evidence type="ECO:0000313" key="6">
    <source>
        <dbReference type="Proteomes" id="UP000273807"/>
    </source>
</evidence>
<dbReference type="InterPro" id="IPR016032">
    <property type="entry name" value="Sig_transdc_resp-reg_C-effctor"/>
</dbReference>
<keyword evidence="6" id="KW-1185">Reference proteome</keyword>
<dbReference type="Pfam" id="PF00486">
    <property type="entry name" value="Trans_reg_C"/>
    <property type="match status" value="1"/>
</dbReference>
<dbReference type="Proteomes" id="UP000273807">
    <property type="component" value="Unassembled WGS sequence"/>
</dbReference>
<name>A0A3N0BVR5_9MICC</name>
<dbReference type="SUPFAM" id="SSF46894">
    <property type="entry name" value="C-terminal effector domain of the bipartite response regulators"/>
    <property type="match status" value="1"/>
</dbReference>
<dbReference type="SMART" id="SM00862">
    <property type="entry name" value="Trans_reg_C"/>
    <property type="match status" value="1"/>
</dbReference>
<feature type="region of interest" description="Disordered" evidence="3">
    <location>
        <begin position="72"/>
        <end position="110"/>
    </location>
</feature>
<gene>
    <name evidence="5" type="ORF">D7003_13015</name>
</gene>
<reference evidence="5 6" key="1">
    <citation type="submission" date="2018-10" db="EMBL/GenBank/DDBJ databases">
        <title>Genome sequencing of Arthrobacter oryzae TNB02.</title>
        <authorList>
            <person name="Cho Y.-J."/>
            <person name="Cho A."/>
            <person name="Kim O.-S."/>
        </authorList>
    </citation>
    <scope>NUCLEOTIDE SEQUENCE [LARGE SCALE GENOMIC DNA]</scope>
    <source>
        <strain evidence="5 6">TNB02</strain>
    </source>
</reference>
<dbReference type="EMBL" id="RBED01000110">
    <property type="protein sequence ID" value="RNL53042.1"/>
    <property type="molecule type" value="Genomic_DNA"/>
</dbReference>
<organism evidence="5 6">
    <name type="scientific">Arthrobacter oryzae</name>
    <dbReference type="NCBI Taxonomy" id="409290"/>
    <lineage>
        <taxon>Bacteria</taxon>
        <taxon>Bacillati</taxon>
        <taxon>Actinomycetota</taxon>
        <taxon>Actinomycetes</taxon>
        <taxon>Micrococcales</taxon>
        <taxon>Micrococcaceae</taxon>
        <taxon>Arthrobacter</taxon>
    </lineage>
</organism>
<proteinExistence type="predicted"/>
<dbReference type="GO" id="GO:0000160">
    <property type="term" value="P:phosphorelay signal transduction system"/>
    <property type="evidence" value="ECO:0007669"/>
    <property type="project" value="InterPro"/>
</dbReference>
<accession>A0A3N0BVR5</accession>
<evidence type="ECO:0000259" key="4">
    <source>
        <dbReference type="PROSITE" id="PS51755"/>
    </source>
</evidence>
<dbReference type="PROSITE" id="PS51755">
    <property type="entry name" value="OMPR_PHOB"/>
    <property type="match status" value="1"/>
</dbReference>
<feature type="compositionally biased region" description="Low complexity" evidence="3">
    <location>
        <begin position="1"/>
        <end position="13"/>
    </location>
</feature>
<feature type="region of interest" description="Disordered" evidence="3">
    <location>
        <begin position="1"/>
        <end position="28"/>
    </location>
</feature>
<dbReference type="GO" id="GO:0006355">
    <property type="term" value="P:regulation of DNA-templated transcription"/>
    <property type="evidence" value="ECO:0007669"/>
    <property type="project" value="InterPro"/>
</dbReference>
<dbReference type="OrthoDB" id="4934823at2"/>
<keyword evidence="1 2" id="KW-0238">DNA-binding</keyword>
<dbReference type="AlphaFoldDB" id="A0A3N0BVR5"/>
<feature type="compositionally biased region" description="Acidic residues" evidence="3">
    <location>
        <begin position="89"/>
        <end position="100"/>
    </location>
</feature>
<feature type="domain" description="OmpR/PhoB-type" evidence="4">
    <location>
        <begin position="102"/>
        <end position="201"/>
    </location>
</feature>
<evidence type="ECO:0000313" key="5">
    <source>
        <dbReference type="EMBL" id="RNL53042.1"/>
    </source>
</evidence>
<dbReference type="CDD" id="cd00383">
    <property type="entry name" value="trans_reg_C"/>
    <property type="match status" value="1"/>
</dbReference>
<feature type="DNA-binding region" description="OmpR/PhoB-type" evidence="2">
    <location>
        <begin position="102"/>
        <end position="201"/>
    </location>
</feature>
<comment type="caution">
    <text evidence="5">The sequence shown here is derived from an EMBL/GenBank/DDBJ whole genome shotgun (WGS) entry which is preliminary data.</text>
</comment>
<evidence type="ECO:0000256" key="1">
    <source>
        <dbReference type="ARBA" id="ARBA00023125"/>
    </source>
</evidence>
<dbReference type="InterPro" id="IPR001867">
    <property type="entry name" value="OmpR/PhoB-type_DNA-bd"/>
</dbReference>